<dbReference type="InterPro" id="IPR033979">
    <property type="entry name" value="MINDY_domain"/>
</dbReference>
<dbReference type="Pfam" id="PF04424">
    <property type="entry name" value="MINDY_DUB"/>
    <property type="match status" value="1"/>
</dbReference>
<accession>A0A0L0FVG6</accession>
<dbReference type="GO" id="GO:1990380">
    <property type="term" value="F:K48-linked deubiquitinase activity"/>
    <property type="evidence" value="ECO:0007669"/>
    <property type="project" value="InterPro"/>
</dbReference>
<reference evidence="2 3" key="1">
    <citation type="submission" date="2011-02" db="EMBL/GenBank/DDBJ databases">
        <title>The Genome Sequence of Sphaeroforma arctica JP610.</title>
        <authorList>
            <consortium name="The Broad Institute Genome Sequencing Platform"/>
            <person name="Russ C."/>
            <person name="Cuomo C."/>
            <person name="Young S.K."/>
            <person name="Zeng Q."/>
            <person name="Gargeya S."/>
            <person name="Alvarado L."/>
            <person name="Berlin A."/>
            <person name="Chapman S.B."/>
            <person name="Chen Z."/>
            <person name="Freedman E."/>
            <person name="Gellesch M."/>
            <person name="Goldberg J."/>
            <person name="Griggs A."/>
            <person name="Gujja S."/>
            <person name="Heilman E."/>
            <person name="Heiman D."/>
            <person name="Howarth C."/>
            <person name="Mehta T."/>
            <person name="Neiman D."/>
            <person name="Pearson M."/>
            <person name="Roberts A."/>
            <person name="Saif S."/>
            <person name="Shea T."/>
            <person name="Shenoy N."/>
            <person name="Sisk P."/>
            <person name="Stolte C."/>
            <person name="Sykes S."/>
            <person name="White J."/>
            <person name="Yandava C."/>
            <person name="Burger G."/>
            <person name="Gray M.W."/>
            <person name="Holland P.W.H."/>
            <person name="King N."/>
            <person name="Lang F.B.F."/>
            <person name="Roger A.J."/>
            <person name="Ruiz-Trillo I."/>
            <person name="Haas B."/>
            <person name="Nusbaum C."/>
            <person name="Birren B."/>
        </authorList>
    </citation>
    <scope>NUCLEOTIDE SEQUENCE [LARGE SCALE GENOMIC DNA]</scope>
    <source>
        <strain evidence="2 3">JP610</strain>
    </source>
</reference>
<proteinExistence type="predicted"/>
<dbReference type="Proteomes" id="UP000054560">
    <property type="component" value="Unassembled WGS sequence"/>
</dbReference>
<sequence length="80" mass="8705">MIAFTGYTQVVAYHEVTESGTTTSFENLKDNTTVQTGMTIANFLEATASQLTLYGIQQLRSRLRNGDLGTCESINNAPPT</sequence>
<dbReference type="EMBL" id="KQ242137">
    <property type="protein sequence ID" value="KNC80551.1"/>
    <property type="molecule type" value="Genomic_DNA"/>
</dbReference>
<dbReference type="GeneID" id="25907602"/>
<dbReference type="OrthoDB" id="10261212at2759"/>
<evidence type="ECO:0000259" key="1">
    <source>
        <dbReference type="Pfam" id="PF04424"/>
    </source>
</evidence>
<dbReference type="GO" id="GO:0004843">
    <property type="term" value="F:cysteine-type deubiquitinase activity"/>
    <property type="evidence" value="ECO:0007669"/>
    <property type="project" value="InterPro"/>
</dbReference>
<keyword evidence="3" id="KW-1185">Reference proteome</keyword>
<dbReference type="RefSeq" id="XP_014154453.1">
    <property type="nucleotide sequence ID" value="XM_014298978.1"/>
</dbReference>
<dbReference type="AlphaFoldDB" id="A0A0L0FVG6"/>
<protein>
    <recommendedName>
        <fullName evidence="1">MINDY deubiquitinase domain-containing protein</fullName>
    </recommendedName>
</protein>
<organism evidence="2 3">
    <name type="scientific">Sphaeroforma arctica JP610</name>
    <dbReference type="NCBI Taxonomy" id="667725"/>
    <lineage>
        <taxon>Eukaryota</taxon>
        <taxon>Ichthyosporea</taxon>
        <taxon>Ichthyophonida</taxon>
        <taxon>Sphaeroforma</taxon>
    </lineage>
</organism>
<gene>
    <name evidence="2" type="ORF">SARC_07098</name>
</gene>
<evidence type="ECO:0000313" key="2">
    <source>
        <dbReference type="EMBL" id="KNC80551.1"/>
    </source>
</evidence>
<feature type="domain" description="MINDY deubiquitinase" evidence="1">
    <location>
        <begin position="12"/>
        <end position="68"/>
    </location>
</feature>
<evidence type="ECO:0000313" key="3">
    <source>
        <dbReference type="Proteomes" id="UP000054560"/>
    </source>
</evidence>
<name>A0A0L0FVG6_9EUKA</name>